<evidence type="ECO:0000256" key="2">
    <source>
        <dbReference type="ARBA" id="ARBA00022801"/>
    </source>
</evidence>
<dbReference type="SUPFAM" id="SSF50891">
    <property type="entry name" value="Cyclophilin-like"/>
    <property type="match status" value="1"/>
</dbReference>
<sequence length="290" mass="29861">MAWLEVVRTGPLATVQDRGRRGYGALGVGRSGAVDMISHDSANRLVGNTFRAATIEVTTGGFAMRAVGSMTVAVTGARVPLAVDGRPAPDYASIHLGGGSIIELGYSTTGLRTYISARGGVDVPQVLGSRSTDTLSGLGPPPLAAGDLLLLGAEEGTWPTEELIPPPAPALGAVPIEITLGPRNSWFTAASVHALLHTAWKVTEHTNRVGVRLQGQGPLHRSRTEELPSEGVVMGSIQVPPGGQPVVFLADHPVTGGYPVIAVVSDAGIASLAQLRPGSTITLKATTRPS</sequence>
<gene>
    <name evidence="5" type="ORF">G9444_0835</name>
</gene>
<protein>
    <submittedName>
        <fullName evidence="5">Biotin-dependent carboxylase uncharacterized domain-containing protein</fullName>
    </submittedName>
</protein>
<name>A0A6G9CMJ2_RHOER</name>
<dbReference type="EMBL" id="CP050124">
    <property type="protein sequence ID" value="QIP38079.1"/>
    <property type="molecule type" value="Genomic_DNA"/>
</dbReference>
<dbReference type="PANTHER" id="PTHR43309">
    <property type="entry name" value="5-OXOPROLINASE SUBUNIT C"/>
    <property type="match status" value="1"/>
</dbReference>
<dbReference type="GO" id="GO:0016787">
    <property type="term" value="F:hydrolase activity"/>
    <property type="evidence" value="ECO:0007669"/>
    <property type="project" value="UniProtKB-KW"/>
</dbReference>
<dbReference type="AlphaFoldDB" id="A0A6G9CMJ2"/>
<dbReference type="GO" id="GO:0005524">
    <property type="term" value="F:ATP binding"/>
    <property type="evidence" value="ECO:0007669"/>
    <property type="project" value="UniProtKB-KW"/>
</dbReference>
<proteinExistence type="predicted"/>
<evidence type="ECO:0000313" key="6">
    <source>
        <dbReference type="Proteomes" id="UP000502345"/>
    </source>
</evidence>
<keyword evidence="3" id="KW-0067">ATP-binding</keyword>
<evidence type="ECO:0000256" key="1">
    <source>
        <dbReference type="ARBA" id="ARBA00022741"/>
    </source>
</evidence>
<keyword evidence="1" id="KW-0547">Nucleotide-binding</keyword>
<dbReference type="Pfam" id="PF02626">
    <property type="entry name" value="CT_A_B"/>
    <property type="match status" value="1"/>
</dbReference>
<evidence type="ECO:0000256" key="3">
    <source>
        <dbReference type="ARBA" id="ARBA00022840"/>
    </source>
</evidence>
<dbReference type="NCBIfam" id="TIGR00724">
    <property type="entry name" value="urea_amlyse_rel"/>
    <property type="match status" value="1"/>
</dbReference>
<evidence type="ECO:0000313" key="5">
    <source>
        <dbReference type="EMBL" id="QIP38079.1"/>
    </source>
</evidence>
<dbReference type="InterPro" id="IPR029000">
    <property type="entry name" value="Cyclophilin-like_dom_sf"/>
</dbReference>
<organism evidence="5 6">
    <name type="scientific">Rhodococcus erythropolis</name>
    <name type="common">Arthrobacter picolinophilus</name>
    <dbReference type="NCBI Taxonomy" id="1833"/>
    <lineage>
        <taxon>Bacteria</taxon>
        <taxon>Bacillati</taxon>
        <taxon>Actinomycetota</taxon>
        <taxon>Actinomycetes</taxon>
        <taxon>Mycobacteriales</taxon>
        <taxon>Nocardiaceae</taxon>
        <taxon>Rhodococcus</taxon>
        <taxon>Rhodococcus erythropolis group</taxon>
    </lineage>
</organism>
<feature type="domain" description="Carboxyltransferase" evidence="4">
    <location>
        <begin position="25"/>
        <end position="289"/>
    </location>
</feature>
<dbReference type="Proteomes" id="UP000502345">
    <property type="component" value="Chromosome"/>
</dbReference>
<dbReference type="InterPro" id="IPR052708">
    <property type="entry name" value="PxpC"/>
</dbReference>
<dbReference type="InterPro" id="IPR003778">
    <property type="entry name" value="CT_A_B"/>
</dbReference>
<accession>A0A6G9CMJ2</accession>
<reference evidence="5 6" key="1">
    <citation type="submission" date="2020-03" db="EMBL/GenBank/DDBJ databases">
        <title>Screen low temperature-resistant strains for efficient degradation of petroleum hydrocarbons under the low temperature.</title>
        <authorList>
            <person name="Wang Y."/>
            <person name="Chen J."/>
        </authorList>
    </citation>
    <scope>NUCLEOTIDE SEQUENCE [LARGE SCALE GENOMIC DNA]</scope>
    <source>
        <strain evidence="5 6">KB1</strain>
    </source>
</reference>
<dbReference type="RefSeq" id="WP_166501813.1">
    <property type="nucleotide sequence ID" value="NZ_CP050124.1"/>
</dbReference>
<evidence type="ECO:0000259" key="4">
    <source>
        <dbReference type="SMART" id="SM00797"/>
    </source>
</evidence>
<keyword evidence="2" id="KW-0378">Hydrolase</keyword>
<dbReference type="Gene3D" id="2.40.100.10">
    <property type="entry name" value="Cyclophilin-like"/>
    <property type="match status" value="1"/>
</dbReference>
<dbReference type="PANTHER" id="PTHR43309:SF3">
    <property type="entry name" value="5-OXOPROLINASE SUBUNIT C"/>
    <property type="match status" value="1"/>
</dbReference>
<dbReference type="SMART" id="SM00797">
    <property type="entry name" value="AHS2"/>
    <property type="match status" value="1"/>
</dbReference>